<protein>
    <recommendedName>
        <fullName evidence="2">protein-tyrosine-phosphatase</fullName>
        <ecNumber evidence="2">3.1.3.48</ecNumber>
    </recommendedName>
</protein>
<keyword evidence="3 5" id="KW-0378">Hydrolase</keyword>
<gene>
    <name evidence="5" type="primary">ywqE</name>
    <name evidence="5" type="ORF">MBHS_04454</name>
</gene>
<name>A0A1H6FER8_9GAMM</name>
<dbReference type="InterPro" id="IPR016667">
    <property type="entry name" value="Caps_polysacc_synth_CpsB/CapC"/>
</dbReference>
<comment type="catalytic activity">
    <reaction evidence="4">
        <text>O-phospho-L-tyrosyl-[protein] + H2O = L-tyrosyl-[protein] + phosphate</text>
        <dbReference type="Rhea" id="RHEA:10684"/>
        <dbReference type="Rhea" id="RHEA-COMP:10136"/>
        <dbReference type="Rhea" id="RHEA-COMP:20101"/>
        <dbReference type="ChEBI" id="CHEBI:15377"/>
        <dbReference type="ChEBI" id="CHEBI:43474"/>
        <dbReference type="ChEBI" id="CHEBI:46858"/>
        <dbReference type="ChEBI" id="CHEBI:61978"/>
        <dbReference type="EC" id="3.1.3.48"/>
    </reaction>
</comment>
<dbReference type="PIRSF" id="PIRSF016557">
    <property type="entry name" value="Caps_synth_CpsB"/>
    <property type="match status" value="1"/>
</dbReference>
<dbReference type="SUPFAM" id="SSF89550">
    <property type="entry name" value="PHP domain-like"/>
    <property type="match status" value="1"/>
</dbReference>
<dbReference type="OrthoDB" id="9788539at2"/>
<evidence type="ECO:0000256" key="3">
    <source>
        <dbReference type="ARBA" id="ARBA00022801"/>
    </source>
</evidence>
<dbReference type="GO" id="GO:0030145">
    <property type="term" value="F:manganese ion binding"/>
    <property type="evidence" value="ECO:0007669"/>
    <property type="project" value="InterPro"/>
</dbReference>
<accession>A0A1H6FER8</accession>
<sequence length="241" mass="27117">MQIDLHCHMLPDIDDGPKTVEESKQLLALFAADNIDKFIVTPHITPGQYNNNKTTISAAYNQFTKRLKNQTQLLGFAAEVRASIEIIPLIEQQEIPFLGQLDGYDILLLEMPHDHIPLGTDKLIQWLLDRKIRPMIAHPERNLVIIKNLDKIKLFIESGCLLQLTSGSVAGLFKPDITHRAQEILEKGWATILATDAHNCKYRPPTLTLGRKAAAEVIGEEAAWALVRETPLSLLKHLRIT</sequence>
<dbReference type="AlphaFoldDB" id="A0A1H6FER8"/>
<dbReference type="Gene3D" id="3.20.20.140">
    <property type="entry name" value="Metal-dependent hydrolases"/>
    <property type="match status" value="1"/>
</dbReference>
<dbReference type="PANTHER" id="PTHR39181">
    <property type="entry name" value="TYROSINE-PROTEIN PHOSPHATASE YWQE"/>
    <property type="match status" value="1"/>
</dbReference>
<evidence type="ECO:0000256" key="1">
    <source>
        <dbReference type="ARBA" id="ARBA00005750"/>
    </source>
</evidence>
<dbReference type="PANTHER" id="PTHR39181:SF1">
    <property type="entry name" value="TYROSINE-PROTEIN PHOSPHATASE YWQE"/>
    <property type="match status" value="1"/>
</dbReference>
<keyword evidence="6" id="KW-1185">Reference proteome</keyword>
<evidence type="ECO:0000313" key="6">
    <source>
        <dbReference type="Proteomes" id="UP000236724"/>
    </source>
</evidence>
<reference evidence="5 6" key="1">
    <citation type="submission" date="2016-10" db="EMBL/GenBank/DDBJ databases">
        <authorList>
            <person name="de Groot N.N."/>
        </authorList>
    </citation>
    <scope>NUCLEOTIDE SEQUENCE [LARGE SCALE GENOMIC DNA]</scope>
    <source>
        <strain evidence="5">MBHS1</strain>
    </source>
</reference>
<dbReference type="InterPro" id="IPR016195">
    <property type="entry name" value="Pol/histidinol_Pase-like"/>
</dbReference>
<dbReference type="EC" id="3.1.3.48" evidence="2"/>
<dbReference type="RefSeq" id="WP_103922095.1">
    <property type="nucleotide sequence ID" value="NZ_FMSV02000553.1"/>
</dbReference>
<evidence type="ECO:0000256" key="4">
    <source>
        <dbReference type="ARBA" id="ARBA00051722"/>
    </source>
</evidence>
<dbReference type="GO" id="GO:0004725">
    <property type="term" value="F:protein tyrosine phosphatase activity"/>
    <property type="evidence" value="ECO:0007669"/>
    <property type="project" value="UniProtKB-EC"/>
</dbReference>
<evidence type="ECO:0000256" key="2">
    <source>
        <dbReference type="ARBA" id="ARBA00013064"/>
    </source>
</evidence>
<comment type="similarity">
    <text evidence="1">Belongs to the metallo-dependent hydrolases superfamily. CpsB/CapC family.</text>
</comment>
<dbReference type="Pfam" id="PF19567">
    <property type="entry name" value="CpsB_CapC"/>
    <property type="match status" value="1"/>
</dbReference>
<evidence type="ECO:0000313" key="5">
    <source>
        <dbReference type="EMBL" id="SEH08562.1"/>
    </source>
</evidence>
<dbReference type="EMBL" id="FMSV02000553">
    <property type="protein sequence ID" value="SEH08562.1"/>
    <property type="molecule type" value="Genomic_DNA"/>
</dbReference>
<proteinExistence type="inferred from homology"/>
<dbReference type="Proteomes" id="UP000236724">
    <property type="component" value="Unassembled WGS sequence"/>
</dbReference>
<organism evidence="5 6">
    <name type="scientific">Candidatus Venteria ishoeyi</name>
    <dbReference type="NCBI Taxonomy" id="1899563"/>
    <lineage>
        <taxon>Bacteria</taxon>
        <taxon>Pseudomonadati</taxon>
        <taxon>Pseudomonadota</taxon>
        <taxon>Gammaproteobacteria</taxon>
        <taxon>Thiotrichales</taxon>
        <taxon>Thiotrichaceae</taxon>
        <taxon>Venteria</taxon>
    </lineage>
</organism>